<keyword evidence="3 5" id="KW-0819">tRNA processing</keyword>
<dbReference type="GeneID" id="24564747"/>
<evidence type="ECO:0000256" key="4">
    <source>
        <dbReference type="ARBA" id="ARBA00022786"/>
    </source>
</evidence>
<accession>A0A061D687</accession>
<comment type="subcellular location">
    <subcellularLocation>
        <location evidence="5 6">Cytoplasm</location>
    </subcellularLocation>
</comment>
<reference evidence="8" key="1">
    <citation type="journal article" date="2014" name="Nucleic Acids Res.">
        <title>The evolutionary dynamics of variant antigen genes in Babesia reveal a history of genomic innovation underlying host-parasite interaction.</title>
        <authorList>
            <person name="Jackson A.P."/>
            <person name="Otto T.D."/>
            <person name="Darby A."/>
            <person name="Ramaprasad A."/>
            <person name="Xia D."/>
            <person name="Echaide I.E."/>
            <person name="Farber M."/>
            <person name="Gahlot S."/>
            <person name="Gamble J."/>
            <person name="Gupta D."/>
            <person name="Gupta Y."/>
            <person name="Jackson L."/>
            <person name="Malandrin L."/>
            <person name="Malas T.B."/>
            <person name="Moussa E."/>
            <person name="Nair M."/>
            <person name="Reid A.J."/>
            <person name="Sanders M."/>
            <person name="Sharma J."/>
            <person name="Tracey A."/>
            <person name="Quail M.A."/>
            <person name="Weir W."/>
            <person name="Wastling J.M."/>
            <person name="Hall N."/>
            <person name="Willadsen P."/>
            <person name="Lingelbach K."/>
            <person name="Shiels B."/>
            <person name="Tait A."/>
            <person name="Berriman M."/>
            <person name="Allred D.R."/>
            <person name="Pain A."/>
        </authorList>
    </citation>
    <scope>NUCLEOTIDE SEQUENCE [LARGE SCALE GENOMIC DNA]</scope>
    <source>
        <strain evidence="8">Bond</strain>
    </source>
</reference>
<dbReference type="SUPFAM" id="SSF54285">
    <property type="entry name" value="MoaD/ThiS"/>
    <property type="match status" value="1"/>
</dbReference>
<evidence type="ECO:0000313" key="8">
    <source>
        <dbReference type="Proteomes" id="UP000033188"/>
    </source>
</evidence>
<comment type="function">
    <text evidence="5">Acts as a sulfur carrier required for 2-thiolation of mcm(5)S(2)U at tRNA wobble positions of cytosolic tRNA(Lys), tRNA(Glu) and tRNA(Gln). Serves as sulfur donor in tRNA 2-thiolation reaction by being thiocarboxylated (-COSH) at its C-terminus by the MOCS3/UBA4 homolog. The sulfur is then transferred to tRNA to form 2-thiolation of mcm(5)S(2)U. Also acts as a ubiquitin-like protein (UBL) that is covalently conjugated via an isopeptide bond to lysine residues of target proteins. The thiocarboxylated form serves as substrate for conjugation and oxidative stress specifically induces the formation of UBL-protein conjugates.</text>
</comment>
<dbReference type="AlphaFoldDB" id="A0A061D687"/>
<keyword evidence="1 5" id="KW-0963">Cytoplasm</keyword>
<comment type="pathway">
    <text evidence="5 6">tRNA modification; 5-methoxycarbonylmethyl-2-thiouridine-tRNA biosynthesis.</text>
</comment>
<dbReference type="GO" id="GO:0005829">
    <property type="term" value="C:cytosol"/>
    <property type="evidence" value="ECO:0007669"/>
    <property type="project" value="UniProtKB-UniRule"/>
</dbReference>
<feature type="cross-link" description="Glycyl lysine isopeptide (Gly-Lys) (interchain with K-? in acceptor proteins)" evidence="5">
    <location>
        <position position="129"/>
    </location>
</feature>
<proteinExistence type="inferred from homology"/>
<dbReference type="RefSeq" id="XP_012768392.1">
    <property type="nucleotide sequence ID" value="XM_012912938.1"/>
</dbReference>
<name>A0A061D687_BABBI</name>
<dbReference type="KEGG" id="bbig:BBBOND_0301110"/>
<protein>
    <recommendedName>
        <fullName evidence="5">Ubiquitin-related modifier 1 homolog</fullName>
    </recommendedName>
</protein>
<dbReference type="VEuPathDB" id="PiroplasmaDB:BBBOND_0301110"/>
<sequence>MIGVNHVCEIFVEFAGGLSAFTVDKRRRLKIEIQTESVTVSQLVAYLRKAAFAAKRDLFAYPPKLEAIRCSEVEVRGDLPGVFNMGETSDVIPGVIVLIDDTDLELLGGSGHKLKGKRDVSFISSLHGG</sequence>
<dbReference type="OMA" id="QNNDKIC"/>
<comment type="similarity">
    <text evidence="5 6">Belongs to the URM1 family.</text>
</comment>
<dbReference type="InterPro" id="IPR015221">
    <property type="entry name" value="Urm1"/>
</dbReference>
<evidence type="ECO:0000256" key="5">
    <source>
        <dbReference type="HAMAP-Rule" id="MF_03048"/>
    </source>
</evidence>
<evidence type="ECO:0000256" key="1">
    <source>
        <dbReference type="ARBA" id="ARBA00022490"/>
    </source>
</evidence>
<dbReference type="EMBL" id="LK391709">
    <property type="protein sequence ID" value="CDR96206.1"/>
    <property type="molecule type" value="Genomic_DNA"/>
</dbReference>
<feature type="modified residue" description="1-thioglycine" evidence="5">
    <location>
        <position position="129"/>
    </location>
</feature>
<comment type="PTM">
    <text evidence="5">C-terminal thiocarboxylation occurs in 2 steps, it is first acyl-adenylated (-COAMP) via the hesA/moeB/thiF part of the MOCS3/UBA4 homolog, then thiocarboxylated (-COSH) via the rhodanese domain of the MOCS3/UBA4 homolog.</text>
</comment>
<dbReference type="HAMAP" id="MF_03048">
    <property type="entry name" value="Urm1"/>
    <property type="match status" value="1"/>
</dbReference>
<dbReference type="OrthoDB" id="10248987at2759"/>
<gene>
    <name evidence="7" type="ORF">BBBOND_0301110</name>
</gene>
<dbReference type="UniPathway" id="UPA00988"/>
<dbReference type="Gene3D" id="3.10.20.30">
    <property type="match status" value="1"/>
</dbReference>
<evidence type="ECO:0000256" key="3">
    <source>
        <dbReference type="ARBA" id="ARBA00022694"/>
    </source>
</evidence>
<dbReference type="PANTHER" id="PTHR14986">
    <property type="entry name" value="RURM1 PROTEIN"/>
    <property type="match status" value="1"/>
</dbReference>
<keyword evidence="8" id="KW-1185">Reference proteome</keyword>
<dbReference type="InterPro" id="IPR012675">
    <property type="entry name" value="Beta-grasp_dom_sf"/>
</dbReference>
<dbReference type="Pfam" id="PF09138">
    <property type="entry name" value="Urm1"/>
    <property type="match status" value="1"/>
</dbReference>
<dbReference type="GO" id="GO:0002098">
    <property type="term" value="P:tRNA wobble uridine modification"/>
    <property type="evidence" value="ECO:0007669"/>
    <property type="project" value="UniProtKB-UniRule"/>
</dbReference>
<dbReference type="STRING" id="5866.A0A061D687"/>
<dbReference type="GO" id="GO:0034227">
    <property type="term" value="P:tRNA thio-modification"/>
    <property type="evidence" value="ECO:0007669"/>
    <property type="project" value="UniProtKB-UniRule"/>
</dbReference>
<evidence type="ECO:0000256" key="2">
    <source>
        <dbReference type="ARBA" id="ARBA00022499"/>
    </source>
</evidence>
<dbReference type="InterPro" id="IPR016155">
    <property type="entry name" value="Mopterin_synth/thiamin_S_b"/>
</dbReference>
<evidence type="ECO:0000313" key="7">
    <source>
        <dbReference type="EMBL" id="CDR96206.1"/>
    </source>
</evidence>
<organism evidence="7 8">
    <name type="scientific">Babesia bigemina</name>
    <dbReference type="NCBI Taxonomy" id="5866"/>
    <lineage>
        <taxon>Eukaryota</taxon>
        <taxon>Sar</taxon>
        <taxon>Alveolata</taxon>
        <taxon>Apicomplexa</taxon>
        <taxon>Aconoidasida</taxon>
        <taxon>Piroplasmida</taxon>
        <taxon>Babesiidae</taxon>
        <taxon>Babesia</taxon>
    </lineage>
</organism>
<keyword evidence="4 5" id="KW-0833">Ubl conjugation pathway</keyword>
<evidence type="ECO:0000256" key="6">
    <source>
        <dbReference type="RuleBase" id="RU361182"/>
    </source>
</evidence>
<dbReference type="GO" id="GO:0032447">
    <property type="term" value="P:protein urmylation"/>
    <property type="evidence" value="ECO:0007669"/>
    <property type="project" value="UniProtKB-UniRule"/>
</dbReference>
<keyword evidence="2 5" id="KW-1017">Isopeptide bond</keyword>
<dbReference type="Proteomes" id="UP000033188">
    <property type="component" value="Chromosome 3"/>
</dbReference>